<dbReference type="Gene3D" id="1.10.260.40">
    <property type="entry name" value="lambda repressor-like DNA-binding domains"/>
    <property type="match status" value="1"/>
</dbReference>
<dbReference type="Pfam" id="PF06114">
    <property type="entry name" value="Peptidase_M78"/>
    <property type="match status" value="1"/>
</dbReference>
<name>D5MM15_METO1</name>
<dbReference type="KEGG" id="mox:DAMO_0840"/>
<evidence type="ECO:0000313" key="3">
    <source>
        <dbReference type="EMBL" id="CBE67901.1"/>
    </source>
</evidence>
<dbReference type="CDD" id="cd00093">
    <property type="entry name" value="HTH_XRE"/>
    <property type="match status" value="1"/>
</dbReference>
<dbReference type="AlphaFoldDB" id="D5MM15"/>
<dbReference type="STRING" id="671143.DAMO_0840"/>
<dbReference type="Proteomes" id="UP000006898">
    <property type="component" value="Chromosome"/>
</dbReference>
<dbReference type="Pfam" id="PF01381">
    <property type="entry name" value="HTH_3"/>
    <property type="match status" value="1"/>
</dbReference>
<evidence type="ECO:0000256" key="1">
    <source>
        <dbReference type="ARBA" id="ARBA00007227"/>
    </source>
</evidence>
<dbReference type="GO" id="GO:0003677">
    <property type="term" value="F:DNA binding"/>
    <property type="evidence" value="ECO:0007669"/>
    <property type="project" value="InterPro"/>
</dbReference>
<dbReference type="InterPro" id="IPR052345">
    <property type="entry name" value="Rad_response_metalloprotease"/>
</dbReference>
<dbReference type="Gene3D" id="1.10.10.2910">
    <property type="match status" value="1"/>
</dbReference>
<dbReference type="PANTHER" id="PTHR43236:SF1">
    <property type="entry name" value="BLL7220 PROTEIN"/>
    <property type="match status" value="1"/>
</dbReference>
<evidence type="ECO:0000259" key="2">
    <source>
        <dbReference type="PROSITE" id="PS50943"/>
    </source>
</evidence>
<sequence length="352" mass="39787">MKPQVNPKMVVLGRESRGLTQSELATKVGASQARISKIEAGLLPLSDEMLKTLSSALDYPEHFFFQDEDLYGIGTSILFHRKKETISIKTLNKIHAMVNIRRFHVAKMLKAAEIEPAKSFPKFDIDEFDGQAENVALAVRASWVLPKGPIQNVTKAIEDAGGIIIKCDFDTRKIDAISQWITGLPPLFFVNAGVPGDRMRFSLAHELGHVIMHRTVNADLEDQANRFAASFLMPADDIRHSLSEITVPKLAILKPYWKVSMGALLKRAAKLGKITERQERYIWMQFSKAGYRLREPPELDIPAEQPRLLNKLIDLHRTRLQYSIAEFSHLIALREKEVKAIYLGQPNSLRLV</sequence>
<dbReference type="InterPro" id="IPR010982">
    <property type="entry name" value="Lambda_DNA-bd_dom_sf"/>
</dbReference>
<dbReference type="HOGENOM" id="CLU_053651_1_1_0"/>
<dbReference type="InterPro" id="IPR001387">
    <property type="entry name" value="Cro/C1-type_HTH"/>
</dbReference>
<comment type="similarity">
    <text evidence="1">Belongs to the short-chain fatty acyl-CoA assimilation regulator (ScfR) family.</text>
</comment>
<evidence type="ECO:0000313" key="4">
    <source>
        <dbReference type="Proteomes" id="UP000006898"/>
    </source>
</evidence>
<proteinExistence type="inferred from homology"/>
<dbReference type="PROSITE" id="PS50943">
    <property type="entry name" value="HTH_CROC1"/>
    <property type="match status" value="1"/>
</dbReference>
<reference evidence="3 4" key="1">
    <citation type="journal article" date="2010" name="Nature">
        <title>Nitrite-driven anaerobic methane oxidation by oxygenic bacteria.</title>
        <authorList>
            <person name="Ettwig K.F."/>
            <person name="Butler M.K."/>
            <person name="Le Paslier D."/>
            <person name="Pelletier E."/>
            <person name="Mangenot S."/>
            <person name="Kuypers M.M.M."/>
            <person name="Schreiber F."/>
            <person name="Dutilh B.E."/>
            <person name="Zedelius J."/>
            <person name="de Beer D."/>
            <person name="Gloerich J."/>
            <person name="Wessels H.J.C.T."/>
            <person name="van Allen T."/>
            <person name="Luesken F."/>
            <person name="Wu M."/>
            <person name="van de Pas-Schoonen K.T."/>
            <person name="Op den Camp H.J.M."/>
            <person name="Janssen-Megens E.M."/>
            <person name="Francoijs K-J."/>
            <person name="Stunnenberg H."/>
            <person name="Weissenbach J."/>
            <person name="Jetten M.S.M."/>
            <person name="Strous M."/>
        </authorList>
    </citation>
    <scope>NUCLEOTIDE SEQUENCE [LARGE SCALE GENOMIC DNA]</scope>
</reference>
<organism evidence="3 4">
    <name type="scientific">Methylomirabilis oxygeniifera</name>
    <dbReference type="NCBI Taxonomy" id="671143"/>
    <lineage>
        <taxon>Bacteria</taxon>
        <taxon>Candidatus Methylomirabilota</taxon>
        <taxon>Candidatus Methylomirabilia</taxon>
        <taxon>Candidatus Methylomirabilales</taxon>
        <taxon>Candidatus Methylomirabilaceae</taxon>
        <taxon>Candidatus Methylomirabilis</taxon>
    </lineage>
</organism>
<dbReference type="SMART" id="SM00530">
    <property type="entry name" value="HTH_XRE"/>
    <property type="match status" value="1"/>
</dbReference>
<dbReference type="SUPFAM" id="SSF47413">
    <property type="entry name" value="lambda repressor-like DNA-binding domains"/>
    <property type="match status" value="1"/>
</dbReference>
<accession>D5MM15</accession>
<dbReference type="PANTHER" id="PTHR43236">
    <property type="entry name" value="ANTITOXIN HIGA1"/>
    <property type="match status" value="1"/>
</dbReference>
<feature type="domain" description="HTH cro/C1-type" evidence="2">
    <location>
        <begin position="14"/>
        <end position="64"/>
    </location>
</feature>
<dbReference type="EMBL" id="FP565575">
    <property type="protein sequence ID" value="CBE67901.1"/>
    <property type="molecule type" value="Genomic_DNA"/>
</dbReference>
<dbReference type="InterPro" id="IPR010359">
    <property type="entry name" value="IrrE_HExxH"/>
</dbReference>
<protein>
    <recommendedName>
        <fullName evidence="2">HTH cro/C1-type domain-containing protein</fullName>
    </recommendedName>
</protein>
<dbReference type="eggNOG" id="COG1396">
    <property type="taxonomic scope" value="Bacteria"/>
</dbReference>
<gene>
    <name evidence="3" type="ORF">DAMO_0840</name>
</gene>
<dbReference type="eggNOG" id="COG2856">
    <property type="taxonomic scope" value="Bacteria"/>
</dbReference>